<evidence type="ECO:0000256" key="1">
    <source>
        <dbReference type="SAM" id="Phobius"/>
    </source>
</evidence>
<dbReference type="RefSeq" id="WP_097040641.1">
    <property type="nucleotide sequence ID" value="NZ_OBEK01000002.1"/>
</dbReference>
<protein>
    <submittedName>
        <fullName evidence="2">Uncharacterized protein</fullName>
    </submittedName>
</protein>
<evidence type="ECO:0000313" key="3">
    <source>
        <dbReference type="Proteomes" id="UP000219356"/>
    </source>
</evidence>
<keyword evidence="1" id="KW-0472">Membrane</keyword>
<dbReference type="EMBL" id="OBEK01000002">
    <property type="protein sequence ID" value="SNZ09905.1"/>
    <property type="molecule type" value="Genomic_DNA"/>
</dbReference>
<dbReference type="Proteomes" id="UP000219356">
    <property type="component" value="Unassembled WGS sequence"/>
</dbReference>
<keyword evidence="1" id="KW-0812">Transmembrane</keyword>
<dbReference type="AlphaFoldDB" id="A0A285NKE0"/>
<dbReference type="OrthoDB" id="9884828at2"/>
<proteinExistence type="predicted"/>
<keyword evidence="1" id="KW-1133">Transmembrane helix</keyword>
<feature type="transmembrane region" description="Helical" evidence="1">
    <location>
        <begin position="107"/>
        <end position="127"/>
    </location>
</feature>
<keyword evidence="3" id="KW-1185">Reference proteome</keyword>
<name>A0A285NKE0_9BACI</name>
<accession>A0A285NKE0</accession>
<organism evidence="2 3">
    <name type="scientific">Terribacillus aidingensis</name>
    <dbReference type="NCBI Taxonomy" id="586416"/>
    <lineage>
        <taxon>Bacteria</taxon>
        <taxon>Bacillati</taxon>
        <taxon>Bacillota</taxon>
        <taxon>Bacilli</taxon>
        <taxon>Bacillales</taxon>
        <taxon>Bacillaceae</taxon>
        <taxon>Terribacillus</taxon>
    </lineage>
</organism>
<sequence>MTMEIPERLAQLEIIVKNHDKRISKQEENTEILNKLSQLSEMQIELNKDMKVQMEKSNEIMYSTRTDVVEIKKDMTYLKDEVGQLDERTTDLEDDSEDDLKSWKKTIVTIATSVISGIVLALFGVWIGK</sequence>
<reference evidence="3" key="1">
    <citation type="submission" date="2017-09" db="EMBL/GenBank/DDBJ databases">
        <authorList>
            <person name="Varghese N."/>
            <person name="Submissions S."/>
        </authorList>
    </citation>
    <scope>NUCLEOTIDE SEQUENCE [LARGE SCALE GENOMIC DNA]</scope>
    <source>
        <strain evidence="3">CGMCC 1.8913</strain>
    </source>
</reference>
<gene>
    <name evidence="2" type="ORF">SAMN05421503_1411</name>
</gene>
<evidence type="ECO:0000313" key="2">
    <source>
        <dbReference type="EMBL" id="SNZ09905.1"/>
    </source>
</evidence>